<dbReference type="EMBL" id="WHVB01000001">
    <property type="protein sequence ID" value="KAF8486966.1"/>
    <property type="molecule type" value="Genomic_DNA"/>
</dbReference>
<proteinExistence type="predicted"/>
<evidence type="ECO:0000313" key="2">
    <source>
        <dbReference type="Proteomes" id="UP000759537"/>
    </source>
</evidence>
<gene>
    <name evidence="1" type="ORF">DFH94DRAFT_678039</name>
</gene>
<sequence>MFKFNIHHMFEVQCSMFNFNFDTHPLLFHRPLHPLFLGQGEVVKTETPRTHAHALASPSLSLEMHSPTLSLHRCSLHALMPRAGLPVSCFVITDFNLDIAFAAHAHVLTQAIAHHAHMHTSTPPRTSISTCVPSIPTHARTPSTCTRMLDVSLALNAHAGCVMCSPVVLVHDTLTLHIYTSHDVHAQHPLTYSSLDLLQGDGRDIRY</sequence>
<protein>
    <submittedName>
        <fullName evidence="1">Uncharacterized protein</fullName>
    </submittedName>
</protein>
<evidence type="ECO:0000313" key="1">
    <source>
        <dbReference type="EMBL" id="KAF8486966.1"/>
    </source>
</evidence>
<reference evidence="1" key="1">
    <citation type="submission" date="2019-10" db="EMBL/GenBank/DDBJ databases">
        <authorList>
            <consortium name="DOE Joint Genome Institute"/>
            <person name="Kuo A."/>
            <person name="Miyauchi S."/>
            <person name="Kiss E."/>
            <person name="Drula E."/>
            <person name="Kohler A."/>
            <person name="Sanchez-Garcia M."/>
            <person name="Andreopoulos B."/>
            <person name="Barry K.W."/>
            <person name="Bonito G."/>
            <person name="Buee M."/>
            <person name="Carver A."/>
            <person name="Chen C."/>
            <person name="Cichocki N."/>
            <person name="Clum A."/>
            <person name="Culley D."/>
            <person name="Crous P.W."/>
            <person name="Fauchery L."/>
            <person name="Girlanda M."/>
            <person name="Hayes R."/>
            <person name="Keri Z."/>
            <person name="LaButti K."/>
            <person name="Lipzen A."/>
            <person name="Lombard V."/>
            <person name="Magnuson J."/>
            <person name="Maillard F."/>
            <person name="Morin E."/>
            <person name="Murat C."/>
            <person name="Nolan M."/>
            <person name="Ohm R."/>
            <person name="Pangilinan J."/>
            <person name="Pereira M."/>
            <person name="Perotto S."/>
            <person name="Peter M."/>
            <person name="Riley R."/>
            <person name="Sitrit Y."/>
            <person name="Stielow B."/>
            <person name="Szollosi G."/>
            <person name="Zifcakova L."/>
            <person name="Stursova M."/>
            <person name="Spatafora J.W."/>
            <person name="Tedersoo L."/>
            <person name="Vaario L.-M."/>
            <person name="Yamada A."/>
            <person name="Yan M."/>
            <person name="Wang P."/>
            <person name="Xu J."/>
            <person name="Bruns T."/>
            <person name="Baldrian P."/>
            <person name="Vilgalys R."/>
            <person name="Henrissat B."/>
            <person name="Grigoriev I.V."/>
            <person name="Hibbett D."/>
            <person name="Nagy L.G."/>
            <person name="Martin F.M."/>
        </authorList>
    </citation>
    <scope>NUCLEOTIDE SEQUENCE</scope>
    <source>
        <strain evidence="1">Prilba</strain>
    </source>
</reference>
<comment type="caution">
    <text evidence="1">The sequence shown here is derived from an EMBL/GenBank/DDBJ whole genome shotgun (WGS) entry which is preliminary data.</text>
</comment>
<dbReference type="AlphaFoldDB" id="A0A9P5TE25"/>
<dbReference type="Proteomes" id="UP000759537">
    <property type="component" value="Unassembled WGS sequence"/>
</dbReference>
<keyword evidence="2" id="KW-1185">Reference proteome</keyword>
<accession>A0A9P5TE25</accession>
<organism evidence="1 2">
    <name type="scientific">Russula ochroleuca</name>
    <dbReference type="NCBI Taxonomy" id="152965"/>
    <lineage>
        <taxon>Eukaryota</taxon>
        <taxon>Fungi</taxon>
        <taxon>Dikarya</taxon>
        <taxon>Basidiomycota</taxon>
        <taxon>Agaricomycotina</taxon>
        <taxon>Agaricomycetes</taxon>
        <taxon>Russulales</taxon>
        <taxon>Russulaceae</taxon>
        <taxon>Russula</taxon>
    </lineage>
</organism>
<name>A0A9P5TE25_9AGAM</name>
<reference evidence="1" key="2">
    <citation type="journal article" date="2020" name="Nat. Commun.">
        <title>Large-scale genome sequencing of mycorrhizal fungi provides insights into the early evolution of symbiotic traits.</title>
        <authorList>
            <person name="Miyauchi S."/>
            <person name="Kiss E."/>
            <person name="Kuo A."/>
            <person name="Drula E."/>
            <person name="Kohler A."/>
            <person name="Sanchez-Garcia M."/>
            <person name="Morin E."/>
            <person name="Andreopoulos B."/>
            <person name="Barry K.W."/>
            <person name="Bonito G."/>
            <person name="Buee M."/>
            <person name="Carver A."/>
            <person name="Chen C."/>
            <person name="Cichocki N."/>
            <person name="Clum A."/>
            <person name="Culley D."/>
            <person name="Crous P.W."/>
            <person name="Fauchery L."/>
            <person name="Girlanda M."/>
            <person name="Hayes R.D."/>
            <person name="Keri Z."/>
            <person name="LaButti K."/>
            <person name="Lipzen A."/>
            <person name="Lombard V."/>
            <person name="Magnuson J."/>
            <person name="Maillard F."/>
            <person name="Murat C."/>
            <person name="Nolan M."/>
            <person name="Ohm R.A."/>
            <person name="Pangilinan J."/>
            <person name="Pereira M.F."/>
            <person name="Perotto S."/>
            <person name="Peter M."/>
            <person name="Pfister S."/>
            <person name="Riley R."/>
            <person name="Sitrit Y."/>
            <person name="Stielow J.B."/>
            <person name="Szollosi G."/>
            <person name="Zifcakova L."/>
            <person name="Stursova M."/>
            <person name="Spatafora J.W."/>
            <person name="Tedersoo L."/>
            <person name="Vaario L.M."/>
            <person name="Yamada A."/>
            <person name="Yan M."/>
            <person name="Wang P."/>
            <person name="Xu J."/>
            <person name="Bruns T."/>
            <person name="Baldrian P."/>
            <person name="Vilgalys R."/>
            <person name="Dunand C."/>
            <person name="Henrissat B."/>
            <person name="Grigoriev I.V."/>
            <person name="Hibbett D."/>
            <person name="Nagy L.G."/>
            <person name="Martin F.M."/>
        </authorList>
    </citation>
    <scope>NUCLEOTIDE SEQUENCE</scope>
    <source>
        <strain evidence="1">Prilba</strain>
    </source>
</reference>